<gene>
    <name evidence="1" type="ORF">NCTC13315_02971</name>
</gene>
<keyword evidence="2" id="KW-1185">Reference proteome</keyword>
<name>A0A378JQX4_9GAMM</name>
<organism evidence="1 2">
    <name type="scientific">Legionella beliardensis</name>
    <dbReference type="NCBI Taxonomy" id="91822"/>
    <lineage>
        <taxon>Bacteria</taxon>
        <taxon>Pseudomonadati</taxon>
        <taxon>Pseudomonadota</taxon>
        <taxon>Gammaproteobacteria</taxon>
        <taxon>Legionellales</taxon>
        <taxon>Legionellaceae</taxon>
        <taxon>Legionella</taxon>
    </lineage>
</organism>
<protein>
    <submittedName>
        <fullName evidence="1">Uncharacterized protein</fullName>
    </submittedName>
</protein>
<dbReference type="AlphaFoldDB" id="A0A378JQX4"/>
<sequence length="29" mass="3450">MYATPVVVFATLPFYSHLTAYLDYLNYYI</sequence>
<reference evidence="1 2" key="1">
    <citation type="submission" date="2018-06" db="EMBL/GenBank/DDBJ databases">
        <authorList>
            <consortium name="Pathogen Informatics"/>
            <person name="Doyle S."/>
        </authorList>
    </citation>
    <scope>NUCLEOTIDE SEQUENCE [LARGE SCALE GENOMIC DNA]</scope>
    <source>
        <strain evidence="1 2">NCTC13315</strain>
    </source>
</reference>
<dbReference type="EMBL" id="UGNV01000003">
    <property type="protein sequence ID" value="STX55600.1"/>
    <property type="molecule type" value="Genomic_DNA"/>
</dbReference>
<evidence type="ECO:0000313" key="2">
    <source>
        <dbReference type="Proteomes" id="UP000254968"/>
    </source>
</evidence>
<accession>A0A378JQX4</accession>
<proteinExistence type="predicted"/>
<dbReference type="Proteomes" id="UP000254968">
    <property type="component" value="Unassembled WGS sequence"/>
</dbReference>
<evidence type="ECO:0000313" key="1">
    <source>
        <dbReference type="EMBL" id="STX55600.1"/>
    </source>
</evidence>